<dbReference type="RefSeq" id="WP_003184216.1">
    <property type="nucleotide sequence ID" value="NZ_BEXU01000032.1"/>
</dbReference>
<dbReference type="EMBL" id="CP065647">
    <property type="protein sequence ID" value="QPR74615.1"/>
    <property type="molecule type" value="Genomic_DNA"/>
</dbReference>
<feature type="transmembrane region" description="Helical" evidence="1">
    <location>
        <begin position="307"/>
        <end position="330"/>
    </location>
</feature>
<feature type="transmembrane region" description="Helical" evidence="1">
    <location>
        <begin position="163"/>
        <end position="186"/>
    </location>
</feature>
<feature type="transmembrane region" description="Helical" evidence="1">
    <location>
        <begin position="105"/>
        <end position="126"/>
    </location>
</feature>
<dbReference type="AlphaFoldDB" id="A0A1Y0YRE9"/>
<evidence type="ECO:0000313" key="4">
    <source>
        <dbReference type="Proteomes" id="UP000435910"/>
    </source>
</evidence>
<feature type="transmembrane region" description="Helical" evidence="1">
    <location>
        <begin position="198"/>
        <end position="220"/>
    </location>
</feature>
<sequence>MNNKYLIYSKILLTNDIRKFNTKSKWLALFVLILSFVVFPLIIGSFAGYIIKNLVIIHLSFFLFILTVNIDKSIFRVMFSSDKKQMAILGIKLDQFILGKDISKFYSSFLSLISFYVGSSIVYYLIHQSLEEVFAIAVIGLLSAILGYLLRLHFIRLLVLPKFINVSSIIGFFTNGILILWIFFILKYNLLFLNINNMRIFSISIPIMVSLTILLIIVWYKSLRNLSIFNDHLNSKTDTNLKKSRESRSLLYYELILLYRNPPVRWSVLLFILSLSAGLLTIILYGFNTDRFADTGISNEFSFMFSVLFPLVFISIMIQSLVSFDIDGLIIPLNQHKPNFIKNKIKAKTKISVLAHVLFVLIYAAISNFYIKPDHFIALSIILLMIAVTLGLSCLTSTILFPYFKWDYIYQVPSTLSKIFLNLVFGLLIGLAIVSTYNKVLYVVIFITLLCIITLLHSINKQIWKSTINKNYISIKSLFE</sequence>
<proteinExistence type="predicted"/>
<feature type="transmembrane region" description="Helical" evidence="1">
    <location>
        <begin position="132"/>
        <end position="151"/>
    </location>
</feature>
<dbReference type="Proteomes" id="UP000595038">
    <property type="component" value="Chromosome"/>
</dbReference>
<protein>
    <submittedName>
        <fullName evidence="3">Uncharacterized protein</fullName>
    </submittedName>
</protein>
<evidence type="ECO:0000313" key="2">
    <source>
        <dbReference type="EMBL" id="QPR74615.1"/>
    </source>
</evidence>
<evidence type="ECO:0000256" key="1">
    <source>
        <dbReference type="SAM" id="Phobius"/>
    </source>
</evidence>
<evidence type="ECO:0000313" key="3">
    <source>
        <dbReference type="EMBL" id="TWL34067.1"/>
    </source>
</evidence>
<feature type="transmembrane region" description="Helical" evidence="1">
    <location>
        <begin position="416"/>
        <end position="434"/>
    </location>
</feature>
<feature type="transmembrane region" description="Helical" evidence="1">
    <location>
        <begin position="266"/>
        <end position="287"/>
    </location>
</feature>
<name>A0A1Y0YRE9_BACLI</name>
<reference evidence="2 5" key="2">
    <citation type="submission" date="2020-12" db="EMBL/GenBank/DDBJ databases">
        <title>FDA dAtabase for Regulatory Grade micrObial Sequences (FDA-ARGOS): Supporting development and validation of Infectious Disease Dx tests.</title>
        <authorList>
            <person name="Nelson B."/>
            <person name="Plummer A."/>
            <person name="Tallon L."/>
            <person name="Sadzewicz L."/>
            <person name="Zhao X."/>
            <person name="Boylan J."/>
            <person name="Ott S."/>
            <person name="Bowen H."/>
            <person name="Vavikolanu K."/>
            <person name="Mehta A."/>
            <person name="Aluvathingal J."/>
            <person name="Nadendla S."/>
            <person name="Myers T."/>
            <person name="Yan Y."/>
            <person name="Sichtig H."/>
        </authorList>
    </citation>
    <scope>NUCLEOTIDE SEQUENCE [LARGE SCALE GENOMIC DNA]</scope>
    <source>
        <strain evidence="2 5">FDAARGOS_923</strain>
    </source>
</reference>
<feature type="transmembrane region" description="Helical" evidence="1">
    <location>
        <begin position="351"/>
        <end position="371"/>
    </location>
</feature>
<feature type="transmembrane region" description="Helical" evidence="1">
    <location>
        <begin position="440"/>
        <end position="459"/>
    </location>
</feature>
<evidence type="ECO:0000313" key="5">
    <source>
        <dbReference type="Proteomes" id="UP000595038"/>
    </source>
</evidence>
<organism evidence="3 4">
    <name type="scientific">Bacillus licheniformis</name>
    <dbReference type="NCBI Taxonomy" id="1402"/>
    <lineage>
        <taxon>Bacteria</taxon>
        <taxon>Bacillati</taxon>
        <taxon>Bacillota</taxon>
        <taxon>Bacilli</taxon>
        <taxon>Bacillales</taxon>
        <taxon>Bacillaceae</taxon>
        <taxon>Bacillus</taxon>
    </lineage>
</organism>
<gene>
    <name evidence="3" type="ORF">CHCC16736_1847</name>
    <name evidence="2" type="ORF">I6G80_10335</name>
</gene>
<keyword evidence="1" id="KW-0472">Membrane</keyword>
<keyword evidence="1" id="KW-0812">Transmembrane</keyword>
<feature type="transmembrane region" description="Helical" evidence="1">
    <location>
        <begin position="26"/>
        <end position="43"/>
    </location>
</feature>
<dbReference type="EMBL" id="NILC01000001">
    <property type="protein sequence ID" value="TWL34067.1"/>
    <property type="molecule type" value="Genomic_DNA"/>
</dbReference>
<reference evidence="3 4" key="1">
    <citation type="submission" date="2019-06" db="EMBL/GenBank/DDBJ databases">
        <title>Genome sequence analysis of &gt;100 Bacillus licheniformis strains suggests intrinsic resistance to this species.</title>
        <authorList>
            <person name="Wels M."/>
            <person name="Siezen R.J."/>
            <person name="Johansen E."/>
            <person name="Stuer-Lauridsen B."/>
            <person name="Bjerre K."/>
            <person name="Nielsen B.K.K."/>
        </authorList>
    </citation>
    <scope>NUCLEOTIDE SEQUENCE [LARGE SCALE GENOMIC DNA]</scope>
    <source>
        <strain evidence="3 4">BAC-16736</strain>
    </source>
</reference>
<feature type="transmembrane region" description="Helical" evidence="1">
    <location>
        <begin position="49"/>
        <end position="70"/>
    </location>
</feature>
<dbReference type="Proteomes" id="UP000435910">
    <property type="component" value="Unassembled WGS sequence"/>
</dbReference>
<accession>A0A1Y0YRE9</accession>
<keyword evidence="1" id="KW-1133">Transmembrane helix</keyword>
<feature type="transmembrane region" description="Helical" evidence="1">
    <location>
        <begin position="377"/>
        <end position="404"/>
    </location>
</feature>
<dbReference type="GeneID" id="92860395"/>